<feature type="non-terminal residue" evidence="2">
    <location>
        <position position="1"/>
    </location>
</feature>
<evidence type="ECO:0000259" key="1">
    <source>
        <dbReference type="Pfam" id="PF11979"/>
    </source>
</evidence>
<proteinExistence type="predicted"/>
<dbReference type="GO" id="GO:0016197">
    <property type="term" value="P:endosomal transport"/>
    <property type="evidence" value="ECO:0007669"/>
    <property type="project" value="TreeGrafter"/>
</dbReference>
<protein>
    <recommendedName>
        <fullName evidence="1">Smad anchor for receptor activation-like C-terminal domain-containing protein</fullName>
    </recommendedName>
</protein>
<feature type="non-terminal residue" evidence="2">
    <location>
        <position position="84"/>
    </location>
</feature>
<dbReference type="EMBL" id="HACG01014325">
    <property type="protein sequence ID" value="CEK61190.1"/>
    <property type="molecule type" value="Transcribed_RNA"/>
</dbReference>
<reference evidence="2" key="1">
    <citation type="submission" date="2014-12" db="EMBL/GenBank/DDBJ databases">
        <title>Insight into the proteome of Arion vulgaris.</title>
        <authorList>
            <person name="Aradska J."/>
            <person name="Bulat T."/>
            <person name="Smidak R."/>
            <person name="Sarate P."/>
            <person name="Gangsoo J."/>
            <person name="Sialana F."/>
            <person name="Bilban M."/>
            <person name="Lubec G."/>
        </authorList>
    </citation>
    <scope>NUCLEOTIDE SEQUENCE</scope>
    <source>
        <tissue evidence="2">Skin</tissue>
    </source>
</reference>
<gene>
    <name evidence="2" type="primary">ORF41563</name>
</gene>
<dbReference type="PANTHER" id="PTHR46319:SF3">
    <property type="entry name" value="ZINC FINGER FYVE DOMAIN-CONTAINING PROTEIN"/>
    <property type="match status" value="1"/>
</dbReference>
<sequence>YLDGTSLECVEVISVKCPSDYLSGNLAIRWTRVYLLENQGFNSSDSDSMHITQLMKEIAHACCIALVKSLEELKKDDQVKLGLR</sequence>
<evidence type="ECO:0000313" key="2">
    <source>
        <dbReference type="EMBL" id="CEK61190.1"/>
    </source>
</evidence>
<dbReference type="GO" id="GO:0031901">
    <property type="term" value="C:early endosome membrane"/>
    <property type="evidence" value="ECO:0007669"/>
    <property type="project" value="TreeGrafter"/>
</dbReference>
<dbReference type="InterPro" id="IPR022557">
    <property type="entry name" value="SARA-like_C"/>
</dbReference>
<accession>A0A0B6Z0B0</accession>
<dbReference type="Pfam" id="PF11979">
    <property type="entry name" value="SARA_C"/>
    <property type="match status" value="1"/>
</dbReference>
<feature type="domain" description="Smad anchor for receptor activation-like C-terminal" evidence="1">
    <location>
        <begin position="2"/>
        <end position="84"/>
    </location>
</feature>
<organism evidence="2">
    <name type="scientific">Arion vulgaris</name>
    <dbReference type="NCBI Taxonomy" id="1028688"/>
    <lineage>
        <taxon>Eukaryota</taxon>
        <taxon>Metazoa</taxon>
        <taxon>Spiralia</taxon>
        <taxon>Lophotrochozoa</taxon>
        <taxon>Mollusca</taxon>
        <taxon>Gastropoda</taxon>
        <taxon>Heterobranchia</taxon>
        <taxon>Euthyneura</taxon>
        <taxon>Panpulmonata</taxon>
        <taxon>Eupulmonata</taxon>
        <taxon>Stylommatophora</taxon>
        <taxon>Helicina</taxon>
        <taxon>Arionoidea</taxon>
        <taxon>Arionidae</taxon>
        <taxon>Arion</taxon>
    </lineage>
</organism>
<dbReference type="AlphaFoldDB" id="A0A0B6Z0B0"/>
<name>A0A0B6Z0B0_9EUPU</name>
<dbReference type="PANTHER" id="PTHR46319">
    <property type="entry name" value="ZINC FINGER FYVE DOMAIN-CONTAINING PROTEIN"/>
    <property type="match status" value="1"/>
</dbReference>
<dbReference type="Gene3D" id="3.30.500.40">
    <property type="match status" value="1"/>
</dbReference>